<evidence type="ECO:0000256" key="4">
    <source>
        <dbReference type="ARBA" id="ARBA00022723"/>
    </source>
</evidence>
<feature type="region of interest" description="Disordered" evidence="9">
    <location>
        <begin position="1"/>
        <end position="20"/>
    </location>
</feature>
<evidence type="ECO:0000313" key="11">
    <source>
        <dbReference type="EMBL" id="CBX28595.1"/>
    </source>
</evidence>
<sequence length="1029" mass="112721">MRQVFDMQPSKKKKRNMKKTDPIQSIDRVLVIGGGVGGIRTALDLAEARKNVVLIDKANAIGGLMTLLDRTFPTNNCDLCTLSPTLSESSRNQYIQLMTLTKIVSLDGEPGNFTATLVTSPRHIDMDRCTACGQCRKQFPECVDFNPGLDHRAPTCMRYPQATPQAFSINMSRCSNPQALIACCPAGAILADDPEREVRLRVASVVLAQGAEIFDPSGIDSFSYGHDPDVVTSLEYERILSASGPTQGKLLCPSDGRIPAKIAWIQCVGSRGLQKGAVSYCSGVCCMFALKEAMVTKERFEDSIDTAIFYMDIRTFGKDYERYYDRSRNTSGVRFVRSRPHSVFRKTGQDQLSITFATEDSSTLKEELFDMVVLSTGFRITDDLRQTATCLGIELNAHGFAQTGGFDPVVTSRSGVYVCGMFEGPKDIPETMIQASAAACMAATHVPAAAAISGGDNEFISERDVTEEDPRVGVFICDCGENIGGVIDVSELGAFAAKLPGVAIAEGVGHGCSRESMKHIEEAIVRYKLNRVVIGGCSPRTHETRFQDLLRRSGLNKYLLEITNLRDQDTWVHKDKPKEATAKARQLIWASVQSVKKARALADNRLPINRDILVVGGGVAGMSASLRLADQGFKVFLAERHSMLGGVANLVRKTLDGKDVQLFVHDLIQKTLSHPNIQVILNAFIVDHSGMPGMFKTGMQVGARMFYRQISHGITILATGALPNRPEGYLLGRHAAVMTQLDADALLEDIPAKVSNWNNVVMIQCVGSRQPDNPNCSRICCQTAIKNALRILDINPEARIFILYRDIRTYGFQEDYYQTARERGVIFVRYEAAQPPEVREAEKLVEVAFTDPILGRRIEVTADVLLLSTGFISDDESGEDLAAIFKIPRTPDGYFLEDHIKLRPVDFSKPGFFMAGTAHSPRSIRESIAQAEASAARARTLLSRDSINLGAAIARVDSKKCAACLICVRVCPFGVPFINADGYSEIDPSKCHGCGVCASECPAKAIQLMQFEDDQILAKLSGLLERMVA</sequence>
<dbReference type="SUPFAM" id="SSF51905">
    <property type="entry name" value="FAD/NAD(P)-binding domain"/>
    <property type="match status" value="2"/>
</dbReference>
<organism evidence="11">
    <name type="scientific">uncultured Desulfobacterium sp</name>
    <dbReference type="NCBI Taxonomy" id="201089"/>
    <lineage>
        <taxon>Bacteria</taxon>
        <taxon>Pseudomonadati</taxon>
        <taxon>Thermodesulfobacteriota</taxon>
        <taxon>Desulfobacteria</taxon>
        <taxon>Desulfobacterales</taxon>
        <taxon>Desulfobacteriaceae</taxon>
        <taxon>Desulfobacterium</taxon>
        <taxon>environmental samples</taxon>
    </lineage>
</organism>
<feature type="domain" description="4Fe-4S ferredoxin-type" evidence="10">
    <location>
        <begin position="120"/>
        <end position="148"/>
    </location>
</feature>
<dbReference type="PROSITE" id="PS00198">
    <property type="entry name" value="4FE4S_FER_1"/>
    <property type="match status" value="1"/>
</dbReference>
<gene>
    <name evidence="11" type="ORF">N47_G39190</name>
</gene>
<accession>E1YDF1</accession>
<dbReference type="PRINTS" id="PR00411">
    <property type="entry name" value="PNDRDTASEI"/>
</dbReference>
<dbReference type="Gene3D" id="3.40.50.720">
    <property type="entry name" value="NAD(P)-binding Rossmann-like Domain"/>
    <property type="match status" value="1"/>
</dbReference>
<dbReference type="InterPro" id="IPR039650">
    <property type="entry name" value="HdrA-like"/>
</dbReference>
<dbReference type="SUPFAM" id="SSF54862">
    <property type="entry name" value="4Fe-4S ferredoxins"/>
    <property type="match status" value="1"/>
</dbReference>
<keyword evidence="4" id="KW-0479">Metal-binding</keyword>
<comment type="cofactor">
    <cofactor evidence="1">
        <name>FAD</name>
        <dbReference type="ChEBI" id="CHEBI:57692"/>
    </cofactor>
</comment>
<keyword evidence="8" id="KW-0411">Iron-sulfur</keyword>
<evidence type="ECO:0000256" key="1">
    <source>
        <dbReference type="ARBA" id="ARBA00001974"/>
    </source>
</evidence>
<comment type="similarity">
    <text evidence="2">Belongs to the HdrA family.</text>
</comment>
<evidence type="ECO:0000259" key="10">
    <source>
        <dbReference type="PROSITE" id="PS51379"/>
    </source>
</evidence>
<evidence type="ECO:0000256" key="3">
    <source>
        <dbReference type="ARBA" id="ARBA00022485"/>
    </source>
</evidence>
<dbReference type="Pfam" id="PF13450">
    <property type="entry name" value="NAD_binding_8"/>
    <property type="match status" value="1"/>
</dbReference>
<dbReference type="Pfam" id="PF13237">
    <property type="entry name" value="Fer4_10"/>
    <property type="match status" value="1"/>
</dbReference>
<reference evidence="11" key="1">
    <citation type="journal article" date="2011" name="Environ. Microbiol.">
        <title>Genomic insights into the metabolic potential of the polycyclic aromatic hydrocarbon degrading sulfate-reducing Deltaproteobacterium N47.</title>
        <authorList>
            <person name="Bergmann F."/>
            <person name="Selesi D."/>
            <person name="Weinmaier T."/>
            <person name="Tischler P."/>
            <person name="Rattei T."/>
            <person name="Meckenstock R.U."/>
        </authorList>
    </citation>
    <scope>NUCLEOTIDE SEQUENCE</scope>
</reference>
<dbReference type="Pfam" id="PF12831">
    <property type="entry name" value="FAD_oxidored"/>
    <property type="match status" value="1"/>
</dbReference>
<keyword evidence="7" id="KW-0408">Iron</keyword>
<feature type="domain" description="4Fe-4S ferredoxin-type" evidence="10">
    <location>
        <begin position="982"/>
        <end position="1011"/>
    </location>
</feature>
<evidence type="ECO:0000256" key="5">
    <source>
        <dbReference type="ARBA" id="ARBA00022827"/>
    </source>
</evidence>
<feature type="domain" description="4Fe-4S ferredoxin-type" evidence="10">
    <location>
        <begin position="952"/>
        <end position="981"/>
    </location>
</feature>
<dbReference type="InterPro" id="IPR017896">
    <property type="entry name" value="4Fe4S_Fe-S-bd"/>
</dbReference>
<keyword evidence="5" id="KW-0274">FAD</keyword>
<dbReference type="EMBL" id="FR695868">
    <property type="protein sequence ID" value="CBX28595.1"/>
    <property type="molecule type" value="Genomic_DNA"/>
</dbReference>
<proteinExistence type="inferred from homology"/>
<dbReference type="InterPro" id="IPR036188">
    <property type="entry name" value="FAD/NAD-bd_sf"/>
</dbReference>
<protein>
    <recommendedName>
        <fullName evidence="10">4Fe-4S ferredoxin-type domain-containing protein</fullName>
    </recommendedName>
</protein>
<evidence type="ECO:0000256" key="8">
    <source>
        <dbReference type="ARBA" id="ARBA00023014"/>
    </source>
</evidence>
<keyword evidence="5" id="KW-0285">Flavoprotein</keyword>
<dbReference type="GO" id="GO:0046872">
    <property type="term" value="F:metal ion binding"/>
    <property type="evidence" value="ECO:0007669"/>
    <property type="project" value="UniProtKB-KW"/>
</dbReference>
<dbReference type="GO" id="GO:0051539">
    <property type="term" value="F:4 iron, 4 sulfur cluster binding"/>
    <property type="evidence" value="ECO:0007669"/>
    <property type="project" value="UniProtKB-KW"/>
</dbReference>
<evidence type="ECO:0000256" key="9">
    <source>
        <dbReference type="SAM" id="MobiDB-lite"/>
    </source>
</evidence>
<dbReference type="InterPro" id="IPR017900">
    <property type="entry name" value="4Fe4S_Fe_S_CS"/>
</dbReference>
<evidence type="ECO:0000256" key="2">
    <source>
        <dbReference type="ARBA" id="ARBA00006561"/>
    </source>
</evidence>
<dbReference type="Gene3D" id="3.30.70.20">
    <property type="match status" value="1"/>
</dbReference>
<keyword evidence="6" id="KW-0560">Oxidoreductase</keyword>
<evidence type="ECO:0000256" key="7">
    <source>
        <dbReference type="ARBA" id="ARBA00023004"/>
    </source>
</evidence>
<dbReference type="Gene3D" id="3.50.50.60">
    <property type="entry name" value="FAD/NAD(P)-binding domain"/>
    <property type="match status" value="2"/>
</dbReference>
<dbReference type="PROSITE" id="PS51379">
    <property type="entry name" value="4FE4S_FER_2"/>
    <property type="match status" value="3"/>
</dbReference>
<name>E1YDF1_9BACT</name>
<dbReference type="AlphaFoldDB" id="E1YDF1"/>
<evidence type="ECO:0000256" key="6">
    <source>
        <dbReference type="ARBA" id="ARBA00023002"/>
    </source>
</evidence>
<dbReference type="GO" id="GO:0016491">
    <property type="term" value="F:oxidoreductase activity"/>
    <property type="evidence" value="ECO:0007669"/>
    <property type="project" value="UniProtKB-KW"/>
</dbReference>
<dbReference type="PANTHER" id="PTHR43498">
    <property type="entry name" value="FERREDOXIN:COB-COM HETERODISULFIDE REDUCTASE SUBUNIT A"/>
    <property type="match status" value="1"/>
</dbReference>
<dbReference type="PANTHER" id="PTHR43498:SF1">
    <property type="entry name" value="COB--COM HETERODISULFIDE REDUCTASE IRON-SULFUR SUBUNIT A"/>
    <property type="match status" value="1"/>
</dbReference>
<keyword evidence="3" id="KW-0004">4Fe-4S</keyword>